<reference evidence="1" key="1">
    <citation type="submission" date="2021-01" db="EMBL/GenBank/DDBJ databases">
        <authorList>
            <person name="Corre E."/>
            <person name="Pelletier E."/>
            <person name="Niang G."/>
            <person name="Scheremetjew M."/>
            <person name="Finn R."/>
            <person name="Kale V."/>
            <person name="Holt S."/>
            <person name="Cochrane G."/>
            <person name="Meng A."/>
            <person name="Brown T."/>
            <person name="Cohen L."/>
        </authorList>
    </citation>
    <scope>NUCLEOTIDE SEQUENCE</scope>
    <source>
        <strain evidence="1">UTEX LB 985</strain>
    </source>
</reference>
<name>A0A7S2DKC1_9EUKA</name>
<sequence length="196" mass="20779">MPPPTPPPATLHPPAPCWMDGVRCYGGRQPNCRRGRTPPPPLCATEGQRTPSCQWALLHWMALTEQGVVRPGTAVYSTAVHSTAVHSQQYIHSHAVYVYLCVSQVSIVGVNSRRPASARPGAPPALCPSVHPSVDPYAICVDPCVNQPRSMRAVTSARRAMGAVAMGASPPPRCSRSAAASVRLPPAVNQALQLGQ</sequence>
<gene>
    <name evidence="1" type="ORF">CBRE1094_LOCUS17742</name>
</gene>
<organism evidence="1">
    <name type="scientific">Haptolina brevifila</name>
    <dbReference type="NCBI Taxonomy" id="156173"/>
    <lineage>
        <taxon>Eukaryota</taxon>
        <taxon>Haptista</taxon>
        <taxon>Haptophyta</taxon>
        <taxon>Prymnesiophyceae</taxon>
        <taxon>Prymnesiales</taxon>
        <taxon>Prymnesiaceae</taxon>
        <taxon>Haptolina</taxon>
    </lineage>
</organism>
<dbReference type="AlphaFoldDB" id="A0A7S2DKC1"/>
<proteinExistence type="predicted"/>
<dbReference type="EMBL" id="HBGU01032524">
    <property type="protein sequence ID" value="CAD9455696.1"/>
    <property type="molecule type" value="Transcribed_RNA"/>
</dbReference>
<accession>A0A7S2DKC1</accession>
<evidence type="ECO:0000313" key="1">
    <source>
        <dbReference type="EMBL" id="CAD9455696.1"/>
    </source>
</evidence>
<protein>
    <submittedName>
        <fullName evidence="1">Uncharacterized protein</fullName>
    </submittedName>
</protein>